<comment type="caution">
    <text evidence="2">The sequence shown here is derived from an EMBL/GenBank/DDBJ whole genome shotgun (WGS) entry which is preliminary data.</text>
</comment>
<organism evidence="2 3">
    <name type="scientific">Paramuricea clavata</name>
    <name type="common">Red gorgonian</name>
    <name type="synonym">Violescent sea-whip</name>
    <dbReference type="NCBI Taxonomy" id="317549"/>
    <lineage>
        <taxon>Eukaryota</taxon>
        <taxon>Metazoa</taxon>
        <taxon>Cnidaria</taxon>
        <taxon>Anthozoa</taxon>
        <taxon>Octocorallia</taxon>
        <taxon>Malacalcyonacea</taxon>
        <taxon>Plexauridae</taxon>
        <taxon>Paramuricea</taxon>
    </lineage>
</organism>
<evidence type="ECO:0000313" key="2">
    <source>
        <dbReference type="EMBL" id="CAB4022610.1"/>
    </source>
</evidence>
<dbReference type="Proteomes" id="UP001152795">
    <property type="component" value="Unassembled WGS sequence"/>
</dbReference>
<accession>A0A7D9KZB8</accession>
<dbReference type="OrthoDB" id="444492at2759"/>
<dbReference type="EMBL" id="CACRXK020012059">
    <property type="protein sequence ID" value="CAB4022610.1"/>
    <property type="molecule type" value="Genomic_DNA"/>
</dbReference>
<dbReference type="AlphaFoldDB" id="A0A7D9KZB8"/>
<proteinExistence type="predicted"/>
<evidence type="ECO:0000313" key="3">
    <source>
        <dbReference type="Proteomes" id="UP001152795"/>
    </source>
</evidence>
<dbReference type="SUPFAM" id="SSF52833">
    <property type="entry name" value="Thioredoxin-like"/>
    <property type="match status" value="1"/>
</dbReference>
<dbReference type="InterPro" id="IPR036249">
    <property type="entry name" value="Thioredoxin-like_sf"/>
</dbReference>
<dbReference type="Pfam" id="PF10262">
    <property type="entry name" value="Rdx"/>
    <property type="match status" value="1"/>
</dbReference>
<dbReference type="Gene3D" id="3.40.30.10">
    <property type="entry name" value="Glutaredoxin"/>
    <property type="match status" value="1"/>
</dbReference>
<gene>
    <name evidence="2" type="ORF">PACLA_8A065926</name>
</gene>
<sequence>MTNIVNIFLFQYDRLAADLVDEFGSDVECSGEGTPTITGWFEVNVDGKLVHSKKNGDGYVDSEAKLKKIIDSIAAALGSK</sequence>
<name>A0A7D9KZB8_PARCT</name>
<evidence type="ECO:0000256" key="1">
    <source>
        <dbReference type="ARBA" id="ARBA00023284"/>
    </source>
</evidence>
<dbReference type="InterPro" id="IPR011893">
    <property type="entry name" value="Selenoprotein_Rdx-typ"/>
</dbReference>
<protein>
    <submittedName>
        <fullName evidence="2">Seleno W</fullName>
    </submittedName>
</protein>
<keyword evidence="1" id="KW-0676">Redox-active center</keyword>
<reference evidence="2" key="1">
    <citation type="submission" date="2020-04" db="EMBL/GenBank/DDBJ databases">
        <authorList>
            <person name="Alioto T."/>
            <person name="Alioto T."/>
            <person name="Gomez Garrido J."/>
        </authorList>
    </citation>
    <scope>NUCLEOTIDE SEQUENCE</scope>
    <source>
        <strain evidence="2">A484AB</strain>
    </source>
</reference>
<keyword evidence="3" id="KW-1185">Reference proteome</keyword>
<dbReference type="NCBIfam" id="TIGR02174">
    <property type="entry name" value="CXXU_selWTH"/>
    <property type="match status" value="1"/>
</dbReference>